<evidence type="ECO:0000313" key="4">
    <source>
        <dbReference type="Proteomes" id="UP001633002"/>
    </source>
</evidence>
<keyword evidence="2" id="KW-1133">Transmembrane helix</keyword>
<name>A0ABD3GI37_9MARC</name>
<dbReference type="PANTHER" id="PTHR33825:SF5">
    <property type="entry name" value="TRANSMEMBRANE PROTEIN"/>
    <property type="match status" value="1"/>
</dbReference>
<evidence type="ECO:0000256" key="1">
    <source>
        <dbReference type="SAM" id="MobiDB-lite"/>
    </source>
</evidence>
<evidence type="ECO:0000256" key="2">
    <source>
        <dbReference type="SAM" id="Phobius"/>
    </source>
</evidence>
<dbReference type="PANTHER" id="PTHR33825">
    <property type="entry name" value="CHITINASE-LIKE PROTEIN"/>
    <property type="match status" value="1"/>
</dbReference>
<feature type="region of interest" description="Disordered" evidence="1">
    <location>
        <begin position="63"/>
        <end position="109"/>
    </location>
</feature>
<dbReference type="AlphaFoldDB" id="A0ABD3GI37"/>
<gene>
    <name evidence="3" type="ORF">R1sor_021799</name>
</gene>
<accession>A0ABD3GI37</accession>
<feature type="transmembrane region" description="Helical" evidence="2">
    <location>
        <begin position="129"/>
        <end position="157"/>
    </location>
</feature>
<protein>
    <submittedName>
        <fullName evidence="3">Uncharacterized protein</fullName>
    </submittedName>
</protein>
<feature type="compositionally biased region" description="Polar residues" evidence="1">
    <location>
        <begin position="77"/>
        <end position="109"/>
    </location>
</feature>
<keyword evidence="2" id="KW-0472">Membrane</keyword>
<dbReference type="EMBL" id="JBJQOH010000007">
    <property type="protein sequence ID" value="KAL3678843.1"/>
    <property type="molecule type" value="Genomic_DNA"/>
</dbReference>
<organism evidence="3 4">
    <name type="scientific">Riccia sorocarpa</name>
    <dbReference type="NCBI Taxonomy" id="122646"/>
    <lineage>
        <taxon>Eukaryota</taxon>
        <taxon>Viridiplantae</taxon>
        <taxon>Streptophyta</taxon>
        <taxon>Embryophyta</taxon>
        <taxon>Marchantiophyta</taxon>
        <taxon>Marchantiopsida</taxon>
        <taxon>Marchantiidae</taxon>
        <taxon>Marchantiales</taxon>
        <taxon>Ricciaceae</taxon>
        <taxon>Riccia</taxon>
    </lineage>
</organism>
<proteinExistence type="predicted"/>
<dbReference type="Proteomes" id="UP001633002">
    <property type="component" value="Unassembled WGS sequence"/>
</dbReference>
<keyword evidence="4" id="KW-1185">Reference proteome</keyword>
<reference evidence="3 4" key="1">
    <citation type="submission" date="2024-09" db="EMBL/GenBank/DDBJ databases">
        <title>Chromosome-scale assembly of Riccia sorocarpa.</title>
        <authorList>
            <person name="Paukszto L."/>
        </authorList>
    </citation>
    <scope>NUCLEOTIDE SEQUENCE [LARGE SCALE GENOMIC DNA]</scope>
    <source>
        <strain evidence="3">LP-2024</strain>
        <tissue evidence="3">Aerial parts of the thallus</tissue>
    </source>
</reference>
<evidence type="ECO:0000313" key="3">
    <source>
        <dbReference type="EMBL" id="KAL3678843.1"/>
    </source>
</evidence>
<keyword evidence="2" id="KW-0812">Transmembrane</keyword>
<comment type="caution">
    <text evidence="3">The sequence shown here is derived from an EMBL/GenBank/DDBJ whole genome shotgun (WGS) entry which is preliminary data.</text>
</comment>
<sequence length="299" mass="32852">MQAHVVLRYATSQKVTHGSLPSRCSSRRSQWYPYERKRGAVIIASRKKPQTVRFLAELQRKDSNEGPAAELRAEQQAVESSPLVNSEDSTASPSSSFMGSSEQNTYSSTGTAVLPPIVMRQINFTDRHLLLLGLIACATTGALSCILLAAIPTLIAFKKAADSLKKLADTTREELPGTMAAVRLSGMEISDLTMELSDLGQEISEGVRSSTRAVRAAEDGLRRMGSFTSIAMLQERATDRVQVVRPKVALAARSTREALVRARSLLRGLVTLTRLSTWLAQRWRMIRPLKQRSISSRAP</sequence>